<evidence type="ECO:0000256" key="1">
    <source>
        <dbReference type="SAM" id="Phobius"/>
    </source>
</evidence>
<sequence length="239" mass="26939">MKLYFLSIIPISMGLLLAYLFPYNQLLPITIFWIFLIYLLFRTIFRGELSAIKEFRSNVKWGIFSSYIVVHYLLYSIAIEALLSYLYKPLVYPQPFSISVFTTPFINSNLVNLGLSLLFNPTITVFIPPNLIVDLSLYSISLGLLISILVTSSLAIILSLNRKLKYLTLVPLIGLITGAGCCISIPVLLANALELSNLIFLTTPAWQIIFIAYVSLPIITVIFLKHLSNSLIKLKNKIN</sequence>
<dbReference type="RefSeq" id="WP_229570727.1">
    <property type="nucleotide sequence ID" value="NZ_AP025226.1"/>
</dbReference>
<keyword evidence="1" id="KW-0812">Transmembrane</keyword>
<feature type="transmembrane region" description="Helical" evidence="1">
    <location>
        <begin position="27"/>
        <end position="45"/>
    </location>
</feature>
<reference evidence="2 3" key="1">
    <citation type="journal article" date="2022" name="Microbiol. Resour. Announc.">
        <title>Complete Genome Sequence of the Hyperthermophilic and Acidophilic Archaeon Saccharolobus caldissimus Strain HS-3T.</title>
        <authorList>
            <person name="Sakai H.D."/>
            <person name="Kurosawa N."/>
        </authorList>
    </citation>
    <scope>NUCLEOTIDE SEQUENCE [LARGE SCALE GENOMIC DNA]</scope>
    <source>
        <strain evidence="2 3">JCM32116</strain>
    </source>
</reference>
<keyword evidence="3" id="KW-1185">Reference proteome</keyword>
<dbReference type="KEGG" id="scas:SACC_30810"/>
<feature type="transmembrane region" description="Helical" evidence="1">
    <location>
        <begin position="172"/>
        <end position="193"/>
    </location>
</feature>
<dbReference type="GeneID" id="68867804"/>
<dbReference type="AlphaFoldDB" id="A0AAQ4CW83"/>
<dbReference type="EMBL" id="AP025226">
    <property type="protein sequence ID" value="BDC00065.1"/>
    <property type="molecule type" value="Genomic_DNA"/>
</dbReference>
<feature type="transmembrane region" description="Helical" evidence="1">
    <location>
        <begin position="205"/>
        <end position="224"/>
    </location>
</feature>
<gene>
    <name evidence="2" type="ORF">SACC_30810</name>
</gene>
<evidence type="ECO:0000313" key="2">
    <source>
        <dbReference type="EMBL" id="BDC00065.1"/>
    </source>
</evidence>
<name>A0AAQ4CW83_9CREN</name>
<keyword evidence="1" id="KW-1133">Transmembrane helix</keyword>
<feature type="transmembrane region" description="Helical" evidence="1">
    <location>
        <begin position="5"/>
        <end position="21"/>
    </location>
</feature>
<proteinExistence type="predicted"/>
<feature type="transmembrane region" description="Helical" evidence="1">
    <location>
        <begin position="137"/>
        <end position="160"/>
    </location>
</feature>
<organism evidence="2 3">
    <name type="scientific">Saccharolobus caldissimus</name>
    <dbReference type="NCBI Taxonomy" id="1702097"/>
    <lineage>
        <taxon>Archaea</taxon>
        <taxon>Thermoproteota</taxon>
        <taxon>Thermoprotei</taxon>
        <taxon>Sulfolobales</taxon>
        <taxon>Sulfolobaceae</taxon>
        <taxon>Saccharolobus</taxon>
    </lineage>
</organism>
<dbReference type="Proteomes" id="UP001319921">
    <property type="component" value="Chromosome"/>
</dbReference>
<keyword evidence="1" id="KW-0472">Membrane</keyword>
<feature type="transmembrane region" description="Helical" evidence="1">
    <location>
        <begin position="66"/>
        <end position="87"/>
    </location>
</feature>
<evidence type="ECO:0000313" key="3">
    <source>
        <dbReference type="Proteomes" id="UP001319921"/>
    </source>
</evidence>
<accession>A0AAQ4CW83</accession>
<protein>
    <submittedName>
        <fullName evidence="2">Uncharacterized protein</fullName>
    </submittedName>
</protein>